<evidence type="ECO:0000313" key="10">
    <source>
        <dbReference type="Proteomes" id="UP000184546"/>
    </source>
</evidence>
<dbReference type="Gene3D" id="2.30.130.10">
    <property type="entry name" value="PUA domain"/>
    <property type="match status" value="1"/>
</dbReference>
<dbReference type="GO" id="GO:1902626">
    <property type="term" value="P:assembly of large subunit precursor of preribosome"/>
    <property type="evidence" value="ECO:0007669"/>
    <property type="project" value="UniProtKB-ARBA"/>
</dbReference>
<dbReference type="STRING" id="690307.A0A1L9WMX9"/>
<dbReference type="AlphaFoldDB" id="A0A1L9WMX9"/>
<dbReference type="FunFam" id="3.10.450.220:FF:000001">
    <property type="entry name" value="60S ribosome subunit biogenesis protein NIP7 homolog"/>
    <property type="match status" value="1"/>
</dbReference>
<dbReference type="Pfam" id="PF03657">
    <property type="entry name" value="UPF0113"/>
    <property type="match status" value="1"/>
</dbReference>
<comment type="function">
    <text evidence="6 7">Required for proper 27S pre-rRNA processing and 60S ribosome subunit assembly.</text>
</comment>
<feature type="domain" description="PUA" evidence="8">
    <location>
        <begin position="98"/>
        <end position="173"/>
    </location>
</feature>
<dbReference type="RefSeq" id="XP_020053831.1">
    <property type="nucleotide sequence ID" value="XM_020205633.1"/>
</dbReference>
<comment type="similarity">
    <text evidence="2 7">Belongs to the NIP7 family.</text>
</comment>
<organism evidence="9 10">
    <name type="scientific">Aspergillus aculeatus (strain ATCC 16872 / CBS 172.66 / WB 5094)</name>
    <dbReference type="NCBI Taxonomy" id="690307"/>
    <lineage>
        <taxon>Eukaryota</taxon>
        <taxon>Fungi</taxon>
        <taxon>Dikarya</taxon>
        <taxon>Ascomycota</taxon>
        <taxon>Pezizomycotina</taxon>
        <taxon>Eurotiomycetes</taxon>
        <taxon>Eurotiomycetidae</taxon>
        <taxon>Eurotiales</taxon>
        <taxon>Aspergillaceae</taxon>
        <taxon>Aspergillus</taxon>
        <taxon>Aspergillus subgen. Circumdati</taxon>
    </lineage>
</organism>
<proteinExistence type="inferred from homology"/>
<dbReference type="EMBL" id="KV878982">
    <property type="protein sequence ID" value="OJJ97491.1"/>
    <property type="molecule type" value="Genomic_DNA"/>
</dbReference>
<dbReference type="InterPro" id="IPR055359">
    <property type="entry name" value="Nip7_N_euk"/>
</dbReference>
<keyword evidence="5 7" id="KW-0539">Nucleus</keyword>
<dbReference type="GeneID" id="30979447"/>
<dbReference type="Pfam" id="PF17833">
    <property type="entry name" value="pre-PUA_NIP7"/>
    <property type="match status" value="1"/>
</dbReference>
<dbReference type="InterPro" id="IPR002478">
    <property type="entry name" value="PUA"/>
</dbReference>
<evidence type="ECO:0000256" key="7">
    <source>
        <dbReference type="PIRNR" id="PIRNR017190"/>
    </source>
</evidence>
<dbReference type="Proteomes" id="UP000184546">
    <property type="component" value="Unassembled WGS sequence"/>
</dbReference>
<dbReference type="InterPro" id="IPR016686">
    <property type="entry name" value="Ribosomal_synth_fac_NIP7"/>
</dbReference>
<dbReference type="InterPro" id="IPR040598">
    <property type="entry name" value="NIP7_N"/>
</dbReference>
<dbReference type="PROSITE" id="PS50890">
    <property type="entry name" value="PUA"/>
    <property type="match status" value="1"/>
</dbReference>
<accession>A0A1L9WMX9</accession>
<dbReference type="GO" id="GO:0005730">
    <property type="term" value="C:nucleolus"/>
    <property type="evidence" value="ECO:0007669"/>
    <property type="project" value="UniProtKB-SubCell"/>
</dbReference>
<dbReference type="CDD" id="cd21146">
    <property type="entry name" value="Nip7_N_euk"/>
    <property type="match status" value="1"/>
</dbReference>
<evidence type="ECO:0000256" key="4">
    <source>
        <dbReference type="ARBA" id="ARBA00022884"/>
    </source>
</evidence>
<sequence length="185" mass="20484">MRQLTEEETKTLFEKLSAYCGRSISNLITAGSEDNDRYVFRMIGSRIYYVPLSLANLATSIPRDCLLSMGTAIGKLTKTGKMRLHITALDVISPHARFKVWIKPNGVAPFLYGGNVVKAHVGRWSDDCPEHAGVVVLDQNDTPLGFGVTARSTAEARKLEPTAIVVFRQADCGEYLREEDTLFTT</sequence>
<dbReference type="InterPro" id="IPR015947">
    <property type="entry name" value="PUA-like_sf"/>
</dbReference>
<dbReference type="SUPFAM" id="SSF88697">
    <property type="entry name" value="PUA domain-like"/>
    <property type="match status" value="1"/>
</dbReference>
<dbReference type="SUPFAM" id="SSF88802">
    <property type="entry name" value="Pre-PUA domain"/>
    <property type="match status" value="1"/>
</dbReference>
<keyword evidence="10" id="KW-1185">Reference proteome</keyword>
<evidence type="ECO:0000256" key="1">
    <source>
        <dbReference type="ARBA" id="ARBA00004604"/>
    </source>
</evidence>
<gene>
    <name evidence="9" type="ORF">ASPACDRAFT_80383</name>
</gene>
<dbReference type="CDD" id="cd21151">
    <property type="entry name" value="PUA_Nip7-like"/>
    <property type="match status" value="1"/>
</dbReference>
<dbReference type="PIRSF" id="PIRSF017190">
    <property type="entry name" value="Rbsml_synth_fac_NIP7"/>
    <property type="match status" value="1"/>
</dbReference>
<name>A0A1L9WMX9_ASPA1</name>
<evidence type="ECO:0000259" key="8">
    <source>
        <dbReference type="SMART" id="SM00359"/>
    </source>
</evidence>
<dbReference type="InterPro" id="IPR005155">
    <property type="entry name" value="UPF0113_PUA"/>
</dbReference>
<keyword evidence="3 7" id="KW-0690">Ribosome biogenesis</keyword>
<evidence type="ECO:0000256" key="6">
    <source>
        <dbReference type="ARBA" id="ARBA00054591"/>
    </source>
</evidence>
<reference evidence="10" key="1">
    <citation type="journal article" date="2017" name="Genome Biol.">
        <title>Comparative genomics reveals high biological diversity and specific adaptations in the industrially and medically important fungal genus Aspergillus.</title>
        <authorList>
            <person name="de Vries R.P."/>
            <person name="Riley R."/>
            <person name="Wiebenga A."/>
            <person name="Aguilar-Osorio G."/>
            <person name="Amillis S."/>
            <person name="Uchima C.A."/>
            <person name="Anderluh G."/>
            <person name="Asadollahi M."/>
            <person name="Askin M."/>
            <person name="Barry K."/>
            <person name="Battaglia E."/>
            <person name="Bayram O."/>
            <person name="Benocci T."/>
            <person name="Braus-Stromeyer S.A."/>
            <person name="Caldana C."/>
            <person name="Canovas D."/>
            <person name="Cerqueira G.C."/>
            <person name="Chen F."/>
            <person name="Chen W."/>
            <person name="Choi C."/>
            <person name="Clum A."/>
            <person name="Dos Santos R.A."/>
            <person name="Damasio A.R."/>
            <person name="Diallinas G."/>
            <person name="Emri T."/>
            <person name="Fekete E."/>
            <person name="Flipphi M."/>
            <person name="Freyberg S."/>
            <person name="Gallo A."/>
            <person name="Gournas C."/>
            <person name="Habgood R."/>
            <person name="Hainaut M."/>
            <person name="Harispe M.L."/>
            <person name="Henrissat B."/>
            <person name="Hilden K.S."/>
            <person name="Hope R."/>
            <person name="Hossain A."/>
            <person name="Karabika E."/>
            <person name="Karaffa L."/>
            <person name="Karanyi Z."/>
            <person name="Krasevec N."/>
            <person name="Kuo A."/>
            <person name="Kusch H."/>
            <person name="LaButti K."/>
            <person name="Lagendijk E.L."/>
            <person name="Lapidus A."/>
            <person name="Levasseur A."/>
            <person name="Lindquist E."/>
            <person name="Lipzen A."/>
            <person name="Logrieco A.F."/>
            <person name="MacCabe A."/>
            <person name="Maekelae M.R."/>
            <person name="Malavazi I."/>
            <person name="Melin P."/>
            <person name="Meyer V."/>
            <person name="Mielnichuk N."/>
            <person name="Miskei M."/>
            <person name="Molnar A.P."/>
            <person name="Mule G."/>
            <person name="Ngan C.Y."/>
            <person name="Orejas M."/>
            <person name="Orosz E."/>
            <person name="Ouedraogo J.P."/>
            <person name="Overkamp K.M."/>
            <person name="Park H.-S."/>
            <person name="Perrone G."/>
            <person name="Piumi F."/>
            <person name="Punt P.J."/>
            <person name="Ram A.F."/>
            <person name="Ramon A."/>
            <person name="Rauscher S."/>
            <person name="Record E."/>
            <person name="Riano-Pachon D.M."/>
            <person name="Robert V."/>
            <person name="Roehrig J."/>
            <person name="Ruller R."/>
            <person name="Salamov A."/>
            <person name="Salih N.S."/>
            <person name="Samson R.A."/>
            <person name="Sandor E."/>
            <person name="Sanguinetti M."/>
            <person name="Schuetze T."/>
            <person name="Sepcic K."/>
            <person name="Shelest E."/>
            <person name="Sherlock G."/>
            <person name="Sophianopoulou V."/>
            <person name="Squina F.M."/>
            <person name="Sun H."/>
            <person name="Susca A."/>
            <person name="Todd R.B."/>
            <person name="Tsang A."/>
            <person name="Unkles S.E."/>
            <person name="van de Wiele N."/>
            <person name="van Rossen-Uffink D."/>
            <person name="Oliveira J.V."/>
            <person name="Vesth T.C."/>
            <person name="Visser J."/>
            <person name="Yu J.-H."/>
            <person name="Zhou M."/>
            <person name="Andersen M.R."/>
            <person name="Archer D.B."/>
            <person name="Baker S.E."/>
            <person name="Benoit I."/>
            <person name="Brakhage A.A."/>
            <person name="Braus G.H."/>
            <person name="Fischer R."/>
            <person name="Frisvad J.C."/>
            <person name="Goldman G.H."/>
            <person name="Houbraken J."/>
            <person name="Oakley B."/>
            <person name="Pocsi I."/>
            <person name="Scazzocchio C."/>
            <person name="Seiboth B."/>
            <person name="vanKuyk P.A."/>
            <person name="Wortman J."/>
            <person name="Dyer P.S."/>
            <person name="Grigoriev I.V."/>
        </authorList>
    </citation>
    <scope>NUCLEOTIDE SEQUENCE [LARGE SCALE GENOMIC DNA]</scope>
    <source>
        <strain evidence="10">ATCC 16872 / CBS 172.66 / WB 5094</strain>
    </source>
</reference>
<evidence type="ECO:0000313" key="9">
    <source>
        <dbReference type="EMBL" id="OJJ97491.1"/>
    </source>
</evidence>
<dbReference type="VEuPathDB" id="FungiDB:ASPACDRAFT_80383"/>
<dbReference type="OMA" id="LISMGTC"/>
<protein>
    <recommendedName>
        <fullName evidence="7">60S ribosome subunit biogenesis protein NIP7</fullName>
    </recommendedName>
</protein>
<dbReference type="InterPro" id="IPR036974">
    <property type="entry name" value="PUA_sf"/>
</dbReference>
<keyword evidence="4 7" id="KW-0694">RNA-binding</keyword>
<comment type="subcellular location">
    <subcellularLocation>
        <location evidence="1">Nucleus</location>
        <location evidence="1">Nucleolus</location>
    </subcellularLocation>
</comment>
<dbReference type="Gene3D" id="3.10.450.220">
    <property type="match status" value="1"/>
</dbReference>
<dbReference type="SMART" id="SM00359">
    <property type="entry name" value="PUA"/>
    <property type="match status" value="1"/>
</dbReference>
<evidence type="ECO:0000256" key="3">
    <source>
        <dbReference type="ARBA" id="ARBA00022517"/>
    </source>
</evidence>
<dbReference type="GO" id="GO:0003723">
    <property type="term" value="F:RNA binding"/>
    <property type="evidence" value="ECO:0007669"/>
    <property type="project" value="UniProtKB-KW"/>
</dbReference>
<dbReference type="OrthoDB" id="27490at2759"/>
<evidence type="ECO:0000256" key="5">
    <source>
        <dbReference type="ARBA" id="ARBA00023242"/>
    </source>
</evidence>
<evidence type="ECO:0000256" key="2">
    <source>
        <dbReference type="ARBA" id="ARBA00009895"/>
    </source>
</evidence>
<dbReference type="FunFam" id="2.30.130.10:FF:000002">
    <property type="entry name" value="60S ribosome subunit biogenesis protein NIP7 homolog"/>
    <property type="match status" value="1"/>
</dbReference>
<comment type="subunit">
    <text evidence="7">Interacts with pre-ribosome complex.</text>
</comment>
<dbReference type="PANTHER" id="PTHR23415">
    <property type="entry name" value="CYCLIN-DEPENDENT KINASES REGULATORY SUBUNIT/60S RIBOSOME SUBUNIT BIOGENESIS PROTEIN NIP7"/>
    <property type="match status" value="1"/>
</dbReference>